<dbReference type="VEuPathDB" id="TriTrypDB:TvY486_0705330"/>
<feature type="transmembrane region" description="Helical" evidence="1">
    <location>
        <begin position="56"/>
        <end position="80"/>
    </location>
</feature>
<feature type="signal peptide" evidence="2">
    <location>
        <begin position="1"/>
        <end position="28"/>
    </location>
</feature>
<keyword evidence="1" id="KW-0812">Transmembrane</keyword>
<accession>G0TZ03</accession>
<organism evidence="3">
    <name type="scientific">Trypanosoma vivax (strain Y486)</name>
    <dbReference type="NCBI Taxonomy" id="1055687"/>
    <lineage>
        <taxon>Eukaryota</taxon>
        <taxon>Discoba</taxon>
        <taxon>Euglenozoa</taxon>
        <taxon>Kinetoplastea</taxon>
        <taxon>Metakinetoplastina</taxon>
        <taxon>Trypanosomatida</taxon>
        <taxon>Trypanosomatidae</taxon>
        <taxon>Trypanosoma</taxon>
        <taxon>Duttonella</taxon>
    </lineage>
</organism>
<dbReference type="AlphaFoldDB" id="G0TZ03"/>
<evidence type="ECO:0000313" key="3">
    <source>
        <dbReference type="EMBL" id="CCC49206.1"/>
    </source>
</evidence>
<keyword evidence="1" id="KW-0472">Membrane</keyword>
<reference evidence="3" key="1">
    <citation type="journal article" date="2012" name="Proc. Natl. Acad. Sci. U.S.A.">
        <title>Antigenic diversity is generated by distinct evolutionary mechanisms in African trypanosome species.</title>
        <authorList>
            <person name="Jackson A.P."/>
            <person name="Berry A."/>
            <person name="Aslett M."/>
            <person name="Allison H.C."/>
            <person name="Burton P."/>
            <person name="Vavrova-Anderson J."/>
            <person name="Brown R."/>
            <person name="Browne H."/>
            <person name="Corton N."/>
            <person name="Hauser H."/>
            <person name="Gamble J."/>
            <person name="Gilderthorp R."/>
            <person name="Marcello L."/>
            <person name="McQuillan J."/>
            <person name="Otto T.D."/>
            <person name="Quail M.A."/>
            <person name="Sanders M.J."/>
            <person name="van Tonder A."/>
            <person name="Ginger M.L."/>
            <person name="Field M.C."/>
            <person name="Barry J.D."/>
            <person name="Hertz-Fowler C."/>
            <person name="Berriman M."/>
        </authorList>
    </citation>
    <scope>NUCLEOTIDE SEQUENCE</scope>
    <source>
        <strain evidence="3">Y486</strain>
    </source>
</reference>
<gene>
    <name evidence="3" type="ORF">TVY486_0705330</name>
</gene>
<evidence type="ECO:0000256" key="1">
    <source>
        <dbReference type="SAM" id="Phobius"/>
    </source>
</evidence>
<feature type="chain" id="PRO_5003409796" evidence="2">
    <location>
        <begin position="29"/>
        <end position="118"/>
    </location>
</feature>
<keyword evidence="1" id="KW-1133">Transmembrane helix</keyword>
<evidence type="ECO:0000256" key="2">
    <source>
        <dbReference type="SAM" id="SignalP"/>
    </source>
</evidence>
<dbReference type="EMBL" id="HE573023">
    <property type="protein sequence ID" value="CCC49206.1"/>
    <property type="molecule type" value="Genomic_DNA"/>
</dbReference>
<keyword evidence="2" id="KW-0732">Signal</keyword>
<proteinExistence type="predicted"/>
<sequence length="118" mass="13644">MKCAAETFRFYRISVLFLSLFLPPASRSLVPLTEHHPRNCVHIILLVAAWLGTAPVYPLFLIIVYSILFYCCCFVFIVSYRYCRLCSRSYHTYTMGASVKTLFGRAACYLLQRSFCEC</sequence>
<protein>
    <submittedName>
        <fullName evidence="3">Uncharacterized protein</fullName>
    </submittedName>
</protein>
<name>G0TZ03_TRYVY</name>